<reference evidence="2 3" key="1">
    <citation type="submission" date="2020-08" db="EMBL/GenBank/DDBJ databases">
        <title>Genomic Encyclopedia of Type Strains, Phase IV (KMG-V): Genome sequencing to study the core and pangenomes of soil and plant-associated prokaryotes.</title>
        <authorList>
            <person name="Whitman W."/>
        </authorList>
    </citation>
    <scope>NUCLEOTIDE SEQUENCE [LARGE SCALE GENOMIC DNA]</scope>
    <source>
        <strain evidence="2 3">B3ACCR2</strain>
    </source>
</reference>
<name>A0A839PQU4_9MICO</name>
<sequence>MIESFWSRMQVELLDRQRWTTKVELANAMFDYIEIWHNRQRRHSSLGMLTPIQFEVQTPIIVA</sequence>
<dbReference type="AlphaFoldDB" id="A0A839PQU4"/>
<evidence type="ECO:0000259" key="1">
    <source>
        <dbReference type="Pfam" id="PF13333"/>
    </source>
</evidence>
<feature type="domain" description="Integrase catalytic" evidence="1">
    <location>
        <begin position="3"/>
        <end position="58"/>
    </location>
</feature>
<gene>
    <name evidence="2" type="ORF">FHW14_001823</name>
</gene>
<dbReference type="EMBL" id="JACHVT010000004">
    <property type="protein sequence ID" value="MBB2986658.1"/>
    <property type="molecule type" value="Genomic_DNA"/>
</dbReference>
<dbReference type="InterPro" id="IPR050900">
    <property type="entry name" value="Transposase_IS3/IS150/IS904"/>
</dbReference>
<dbReference type="InterPro" id="IPR012337">
    <property type="entry name" value="RNaseH-like_sf"/>
</dbReference>
<comment type="caution">
    <text evidence="2">The sequence shown here is derived from an EMBL/GenBank/DDBJ whole genome shotgun (WGS) entry which is preliminary data.</text>
</comment>
<proteinExistence type="predicted"/>
<dbReference type="Proteomes" id="UP000590811">
    <property type="component" value="Unassembled WGS sequence"/>
</dbReference>
<evidence type="ECO:0000313" key="3">
    <source>
        <dbReference type="Proteomes" id="UP000590811"/>
    </source>
</evidence>
<protein>
    <submittedName>
        <fullName evidence="2">Transposase InsO family protein</fullName>
    </submittedName>
</protein>
<dbReference type="Pfam" id="PF13333">
    <property type="entry name" value="rve_2"/>
    <property type="match status" value="1"/>
</dbReference>
<dbReference type="InterPro" id="IPR001584">
    <property type="entry name" value="Integrase_cat-core"/>
</dbReference>
<dbReference type="SUPFAM" id="SSF53098">
    <property type="entry name" value="Ribonuclease H-like"/>
    <property type="match status" value="1"/>
</dbReference>
<dbReference type="PANTHER" id="PTHR46889:SF4">
    <property type="entry name" value="TRANSPOSASE INSO FOR INSERTION SEQUENCE ELEMENT IS911B-RELATED"/>
    <property type="match status" value="1"/>
</dbReference>
<dbReference type="GO" id="GO:0015074">
    <property type="term" value="P:DNA integration"/>
    <property type="evidence" value="ECO:0007669"/>
    <property type="project" value="InterPro"/>
</dbReference>
<dbReference type="PANTHER" id="PTHR46889">
    <property type="entry name" value="TRANSPOSASE INSF FOR INSERTION SEQUENCE IS3B-RELATED"/>
    <property type="match status" value="1"/>
</dbReference>
<evidence type="ECO:0000313" key="2">
    <source>
        <dbReference type="EMBL" id="MBB2986658.1"/>
    </source>
</evidence>
<organism evidence="2 3">
    <name type="scientific">Terracoccus luteus</name>
    <dbReference type="NCBI Taxonomy" id="53356"/>
    <lineage>
        <taxon>Bacteria</taxon>
        <taxon>Bacillati</taxon>
        <taxon>Actinomycetota</taxon>
        <taxon>Actinomycetes</taxon>
        <taxon>Micrococcales</taxon>
        <taxon>Intrasporangiaceae</taxon>
        <taxon>Terracoccus</taxon>
    </lineage>
</organism>
<accession>A0A839PQU4</accession>